<proteinExistence type="predicted"/>
<evidence type="ECO:0000313" key="1">
    <source>
        <dbReference type="EMBL" id="QHW35048.1"/>
    </source>
</evidence>
<evidence type="ECO:0000313" key="2">
    <source>
        <dbReference type="Proteomes" id="UP000479114"/>
    </source>
</evidence>
<dbReference type="EMBL" id="CP048286">
    <property type="protein sequence ID" value="QHW35048.1"/>
    <property type="molecule type" value="Genomic_DNA"/>
</dbReference>
<dbReference type="Gene3D" id="3.40.50.1820">
    <property type="entry name" value="alpha/beta hydrolase"/>
    <property type="match status" value="1"/>
</dbReference>
<dbReference type="Pfam" id="PF12715">
    <property type="entry name" value="Abhydrolase_7"/>
    <property type="match status" value="1"/>
</dbReference>
<evidence type="ECO:0008006" key="3">
    <source>
        <dbReference type="Google" id="ProtNLM"/>
    </source>
</evidence>
<dbReference type="SUPFAM" id="SSF53474">
    <property type="entry name" value="alpha/beta-Hydrolases"/>
    <property type="match status" value="1"/>
</dbReference>
<gene>
    <name evidence="1" type="ORF">GZH47_11735</name>
</gene>
<accession>A0A6C0P943</accession>
<keyword evidence="2" id="KW-1185">Reference proteome</keyword>
<dbReference type="InterPro" id="IPR025890">
    <property type="entry name" value="Abhydrolase_bac"/>
</dbReference>
<dbReference type="PANTHER" id="PTHR22946:SF8">
    <property type="entry name" value="ACETYL XYLAN ESTERASE DOMAIN-CONTAINING PROTEIN"/>
    <property type="match status" value="1"/>
</dbReference>
<dbReference type="Proteomes" id="UP000479114">
    <property type="component" value="Chromosome"/>
</dbReference>
<dbReference type="InterPro" id="IPR029058">
    <property type="entry name" value="AB_hydrolase_fold"/>
</dbReference>
<protein>
    <recommendedName>
        <fullName evidence="3">Prolyl oligopeptidase family serine peptidase</fullName>
    </recommendedName>
</protein>
<organism evidence="1 2">
    <name type="scientific">Paenibacillus rhizovicinus</name>
    <dbReference type="NCBI Taxonomy" id="2704463"/>
    <lineage>
        <taxon>Bacteria</taxon>
        <taxon>Bacillati</taxon>
        <taxon>Bacillota</taxon>
        <taxon>Bacilli</taxon>
        <taxon>Bacillales</taxon>
        <taxon>Paenibacillaceae</taxon>
        <taxon>Paenibacillus</taxon>
    </lineage>
</organism>
<dbReference type="AlphaFoldDB" id="A0A6C0P943"/>
<sequence length="347" mass="38500">MAEVYDRRARQLALRAGSKEEYAAWKEQVRGRLREITGMNTMEGCELSPRLLGSEQMDGYRRDKLIIQTEPGVWMPLYVLVPDGAGSPPEGMRTPCVIAAHGHRTAGKLSVAGRSEIPAVKAQIGVYNNDYGVRLAQEGYIVFCPDARAFGERREWTLQGDDDESFIGSSCAQLNHMAIGLGQSLTGMWTWDLMRLADYIETRADCGAIGCVGLSGGGLQTLWLAALDDRIQAAVLSGYFYGYKDALLKLSDNCACNYVPNLWTCVDMGDLGALIAPRPLLVESGTNDRLNGERGIANVYEQVDITRQAYRLFDAERELQHFVFEGGHMWRGDQTYAFLDRHLRAGV</sequence>
<reference evidence="1 2" key="1">
    <citation type="submission" date="2020-02" db="EMBL/GenBank/DDBJ databases">
        <title>Paenibacillus sp. nov., isolated from rhizosphere soil of tomato.</title>
        <authorList>
            <person name="Weon H.-Y."/>
            <person name="Lee S.A."/>
        </authorList>
    </citation>
    <scope>NUCLEOTIDE SEQUENCE [LARGE SCALE GENOMIC DNA]</scope>
    <source>
        <strain evidence="1 2">14171R-81</strain>
    </source>
</reference>
<dbReference type="PANTHER" id="PTHR22946">
    <property type="entry name" value="DIENELACTONE HYDROLASE DOMAIN-CONTAINING PROTEIN-RELATED"/>
    <property type="match status" value="1"/>
</dbReference>
<dbReference type="KEGG" id="prz:GZH47_11735"/>
<name>A0A6C0P943_9BACL</name>
<dbReference type="InterPro" id="IPR050261">
    <property type="entry name" value="FrsA_esterase"/>
</dbReference>